<keyword evidence="6" id="KW-0418">Kinase</keyword>
<evidence type="ECO:0000256" key="1">
    <source>
        <dbReference type="ARBA" id="ARBA00008874"/>
    </source>
</evidence>
<dbReference type="GO" id="GO:0005524">
    <property type="term" value="F:ATP binding"/>
    <property type="evidence" value="ECO:0007669"/>
    <property type="project" value="UniProtKB-UniRule"/>
</dbReference>
<evidence type="ECO:0000313" key="14">
    <source>
        <dbReference type="EMBL" id="CDH49712.1"/>
    </source>
</evidence>
<dbReference type="EC" id="2.7.11.1" evidence="2"/>
<protein>
    <recommendedName>
        <fullName evidence="2">non-specific serine/threonine protein kinase</fullName>
        <ecNumber evidence="2">2.7.11.1</ecNumber>
    </recommendedName>
</protein>
<feature type="compositionally biased region" description="Low complexity" evidence="12">
    <location>
        <begin position="1"/>
        <end position="18"/>
    </location>
</feature>
<dbReference type="AlphaFoldDB" id="A0A068RJ81"/>
<evidence type="ECO:0000256" key="11">
    <source>
        <dbReference type="RuleBase" id="RU000304"/>
    </source>
</evidence>
<dbReference type="Pfam" id="PF00069">
    <property type="entry name" value="Pkinase"/>
    <property type="match status" value="2"/>
</dbReference>
<dbReference type="GO" id="GO:0005737">
    <property type="term" value="C:cytoplasm"/>
    <property type="evidence" value="ECO:0007669"/>
    <property type="project" value="TreeGrafter"/>
</dbReference>
<evidence type="ECO:0000259" key="13">
    <source>
        <dbReference type="PROSITE" id="PS50011"/>
    </source>
</evidence>
<keyword evidence="5 10" id="KW-0547">Nucleotide-binding</keyword>
<evidence type="ECO:0000256" key="6">
    <source>
        <dbReference type="ARBA" id="ARBA00022777"/>
    </source>
</evidence>
<keyword evidence="4" id="KW-0808">Transferase</keyword>
<dbReference type="PANTHER" id="PTHR48012">
    <property type="entry name" value="STERILE20-LIKE KINASE, ISOFORM B-RELATED"/>
    <property type="match status" value="1"/>
</dbReference>
<dbReference type="PROSITE" id="PS00108">
    <property type="entry name" value="PROTEIN_KINASE_ST"/>
    <property type="match status" value="1"/>
</dbReference>
<keyword evidence="7 10" id="KW-0067">ATP-binding</keyword>
<keyword evidence="15" id="KW-1185">Reference proteome</keyword>
<dbReference type="EMBL" id="CBTN010000004">
    <property type="protein sequence ID" value="CDH49712.1"/>
    <property type="molecule type" value="Genomic_DNA"/>
</dbReference>
<feature type="domain" description="Protein kinase" evidence="13">
    <location>
        <begin position="114"/>
        <end position="399"/>
    </location>
</feature>
<dbReference type="PROSITE" id="PS00107">
    <property type="entry name" value="PROTEIN_KINASE_ATP"/>
    <property type="match status" value="1"/>
</dbReference>
<evidence type="ECO:0000256" key="12">
    <source>
        <dbReference type="SAM" id="MobiDB-lite"/>
    </source>
</evidence>
<sequence length="407" mass="47603">MQRSNSMTSRSGSTRRSNQIWRSPGYCEIPNVLGKAYLKPELPSSLDLRPYDPSKRVSKQPWYPPNPYYEIPQLPPTTGHHHHTHRNRKRHNDLERILRKLKVRVRTSDPRLHYGQFQEIGTGVNGAVVRARMHKKPHIQVAIKRCILYPDRAYRAAVARELCIMATRHPHLIRLREAVIWHDDVWITMDLMRCSVFSVLCRRGLPENHTVHIICQTLKALDYLHASGYMHRDVKCENILLGRDGQVKLGMCVCLFHSLPATRWRDRPLVLIWQLNFFLCRSQIADFGLSACIDRRNCERLGTNKWMAPELILQQVYDEKIDMWSLGITIIEMMDRVPPHYLIKDERELFEIITCEPGPTFTYSYPSIYTRGLVAWLLDHNPQSRPSANDVLLVSEQWISLFLLLFL</sequence>
<dbReference type="PROSITE" id="PS50011">
    <property type="entry name" value="PROTEIN_KINASE_DOM"/>
    <property type="match status" value="1"/>
</dbReference>
<evidence type="ECO:0000256" key="9">
    <source>
        <dbReference type="ARBA" id="ARBA00048679"/>
    </source>
</evidence>
<dbReference type="PANTHER" id="PTHR48012:SF10">
    <property type="entry name" value="FI20177P1"/>
    <property type="match status" value="1"/>
</dbReference>
<name>A0A068RJ81_9FUNG</name>
<feature type="region of interest" description="Disordered" evidence="12">
    <location>
        <begin position="1"/>
        <end position="21"/>
    </location>
</feature>
<evidence type="ECO:0000256" key="3">
    <source>
        <dbReference type="ARBA" id="ARBA00022527"/>
    </source>
</evidence>
<evidence type="ECO:0000256" key="8">
    <source>
        <dbReference type="ARBA" id="ARBA00047899"/>
    </source>
</evidence>
<evidence type="ECO:0000256" key="10">
    <source>
        <dbReference type="PROSITE-ProRule" id="PRU10141"/>
    </source>
</evidence>
<keyword evidence="3 11" id="KW-0723">Serine/threonine-protein kinase</keyword>
<dbReference type="InterPro" id="IPR000719">
    <property type="entry name" value="Prot_kinase_dom"/>
</dbReference>
<evidence type="ECO:0000313" key="15">
    <source>
        <dbReference type="Proteomes" id="UP000027586"/>
    </source>
</evidence>
<comment type="caution">
    <text evidence="14">The sequence shown here is derived from an EMBL/GenBank/DDBJ whole genome shotgun (WGS) entry which is preliminary data.</text>
</comment>
<gene>
    <name evidence="14" type="ORF">LCOR_01447.1</name>
</gene>
<comment type="similarity">
    <text evidence="1">Belongs to the protein kinase superfamily. STE Ser/Thr protein kinase family. STE20 subfamily.</text>
</comment>
<dbReference type="Gene3D" id="1.10.510.10">
    <property type="entry name" value="Transferase(Phosphotransferase) domain 1"/>
    <property type="match status" value="1"/>
</dbReference>
<comment type="catalytic activity">
    <reaction evidence="8">
        <text>L-threonyl-[protein] + ATP = O-phospho-L-threonyl-[protein] + ADP + H(+)</text>
        <dbReference type="Rhea" id="RHEA:46608"/>
        <dbReference type="Rhea" id="RHEA-COMP:11060"/>
        <dbReference type="Rhea" id="RHEA-COMP:11605"/>
        <dbReference type="ChEBI" id="CHEBI:15378"/>
        <dbReference type="ChEBI" id="CHEBI:30013"/>
        <dbReference type="ChEBI" id="CHEBI:30616"/>
        <dbReference type="ChEBI" id="CHEBI:61977"/>
        <dbReference type="ChEBI" id="CHEBI:456216"/>
        <dbReference type="EC" id="2.7.11.1"/>
    </reaction>
</comment>
<evidence type="ECO:0000256" key="5">
    <source>
        <dbReference type="ARBA" id="ARBA00022741"/>
    </source>
</evidence>
<dbReference type="OrthoDB" id="2914378at2759"/>
<dbReference type="InterPro" id="IPR011009">
    <property type="entry name" value="Kinase-like_dom_sf"/>
</dbReference>
<comment type="catalytic activity">
    <reaction evidence="9">
        <text>L-seryl-[protein] + ATP = O-phospho-L-seryl-[protein] + ADP + H(+)</text>
        <dbReference type="Rhea" id="RHEA:17989"/>
        <dbReference type="Rhea" id="RHEA-COMP:9863"/>
        <dbReference type="Rhea" id="RHEA-COMP:11604"/>
        <dbReference type="ChEBI" id="CHEBI:15378"/>
        <dbReference type="ChEBI" id="CHEBI:29999"/>
        <dbReference type="ChEBI" id="CHEBI:30616"/>
        <dbReference type="ChEBI" id="CHEBI:83421"/>
        <dbReference type="ChEBI" id="CHEBI:456216"/>
        <dbReference type="EC" id="2.7.11.1"/>
    </reaction>
</comment>
<dbReference type="InterPro" id="IPR017441">
    <property type="entry name" value="Protein_kinase_ATP_BS"/>
</dbReference>
<dbReference type="Proteomes" id="UP000027586">
    <property type="component" value="Unassembled WGS sequence"/>
</dbReference>
<dbReference type="GO" id="GO:0004674">
    <property type="term" value="F:protein serine/threonine kinase activity"/>
    <property type="evidence" value="ECO:0007669"/>
    <property type="project" value="UniProtKB-KW"/>
</dbReference>
<organism evidence="14 15">
    <name type="scientific">Lichtheimia corymbifera JMRC:FSU:9682</name>
    <dbReference type="NCBI Taxonomy" id="1263082"/>
    <lineage>
        <taxon>Eukaryota</taxon>
        <taxon>Fungi</taxon>
        <taxon>Fungi incertae sedis</taxon>
        <taxon>Mucoromycota</taxon>
        <taxon>Mucoromycotina</taxon>
        <taxon>Mucoromycetes</taxon>
        <taxon>Mucorales</taxon>
        <taxon>Lichtheimiaceae</taxon>
        <taxon>Lichtheimia</taxon>
    </lineage>
</organism>
<dbReference type="SMART" id="SM00220">
    <property type="entry name" value="S_TKc"/>
    <property type="match status" value="1"/>
</dbReference>
<evidence type="ECO:0000256" key="7">
    <source>
        <dbReference type="ARBA" id="ARBA00022840"/>
    </source>
</evidence>
<evidence type="ECO:0000256" key="2">
    <source>
        <dbReference type="ARBA" id="ARBA00012513"/>
    </source>
</evidence>
<dbReference type="SUPFAM" id="SSF56112">
    <property type="entry name" value="Protein kinase-like (PK-like)"/>
    <property type="match status" value="1"/>
</dbReference>
<accession>A0A068RJ81</accession>
<evidence type="ECO:0000256" key="4">
    <source>
        <dbReference type="ARBA" id="ARBA00022679"/>
    </source>
</evidence>
<dbReference type="InterPro" id="IPR050629">
    <property type="entry name" value="STE20/SPS1-PAK"/>
</dbReference>
<dbReference type="STRING" id="1263082.A0A068RJ81"/>
<dbReference type="VEuPathDB" id="FungiDB:LCOR_01447.1"/>
<reference evidence="14" key="1">
    <citation type="submission" date="2013-08" db="EMBL/GenBank/DDBJ databases">
        <title>Gene expansion shapes genome architecture in the human pathogen Lichtheimia corymbifera: an evolutionary genomics analysis in the ancient terrestrial Mucorales (Mucoromycotina).</title>
        <authorList>
            <person name="Schwartze V.U."/>
            <person name="Winter S."/>
            <person name="Shelest E."/>
            <person name="Marcet-Houben M."/>
            <person name="Horn F."/>
            <person name="Wehner S."/>
            <person name="Hoffmann K."/>
            <person name="Riege K."/>
            <person name="Sammeth M."/>
            <person name="Nowrousian M."/>
            <person name="Valiante V."/>
            <person name="Linde J."/>
            <person name="Jacobsen I.D."/>
            <person name="Marz M."/>
            <person name="Brakhage A.A."/>
            <person name="Gabaldon T."/>
            <person name="Bocker S."/>
            <person name="Voigt K."/>
        </authorList>
    </citation>
    <scope>NUCLEOTIDE SEQUENCE [LARGE SCALE GENOMIC DNA]</scope>
    <source>
        <strain evidence="14">FSU 9682</strain>
    </source>
</reference>
<dbReference type="Gene3D" id="3.30.200.20">
    <property type="entry name" value="Phosphorylase Kinase, domain 1"/>
    <property type="match status" value="1"/>
</dbReference>
<feature type="binding site" evidence="10">
    <location>
        <position position="144"/>
    </location>
    <ligand>
        <name>ATP</name>
        <dbReference type="ChEBI" id="CHEBI:30616"/>
    </ligand>
</feature>
<dbReference type="InterPro" id="IPR008271">
    <property type="entry name" value="Ser/Thr_kinase_AS"/>
</dbReference>
<proteinExistence type="inferred from homology"/>